<dbReference type="PANTHER" id="PTHR44196:SF1">
    <property type="entry name" value="DEHYDROGENASE_REDUCTASE SDR FAMILY MEMBER 7B"/>
    <property type="match status" value="1"/>
</dbReference>
<sequence>MALGGQLILLTGASGGIGRAIAQRLAARGAQLVLVGRAVDRLEGVRDILPGNHGIVPADIATAAGRARVAAAVDALGRPLDALINNAGVSRFTLLPDAAPADIEAQIATNVTAPILLTQLVLPRLHRVNGRIVNIGSSFGGIGHPGFSTYCASKFALRGFTEALRRELGDGAMQVAYLAPRATRTPLNDSAVDAMNAALGNAVDPPERVAAAVEAMLLAPVMRDRAIGWPERLFLRINAVFPALVDGALRKRLAAIKRFAAPAPNSP</sequence>
<evidence type="ECO:0000256" key="2">
    <source>
        <dbReference type="ARBA" id="ARBA00023002"/>
    </source>
</evidence>
<accession>A0A7W8FZD4</accession>
<comment type="similarity">
    <text evidence="1 3">Belongs to the short-chain dehydrogenases/reductases (SDR) family.</text>
</comment>
<evidence type="ECO:0000256" key="3">
    <source>
        <dbReference type="RuleBase" id="RU000363"/>
    </source>
</evidence>
<evidence type="ECO:0000259" key="4">
    <source>
        <dbReference type="SMART" id="SM00822"/>
    </source>
</evidence>
<dbReference type="GO" id="GO:0016020">
    <property type="term" value="C:membrane"/>
    <property type="evidence" value="ECO:0007669"/>
    <property type="project" value="TreeGrafter"/>
</dbReference>
<dbReference type="InterPro" id="IPR036291">
    <property type="entry name" value="NAD(P)-bd_dom_sf"/>
</dbReference>
<evidence type="ECO:0000313" key="6">
    <source>
        <dbReference type="Proteomes" id="UP000521199"/>
    </source>
</evidence>
<dbReference type="SMART" id="SM00822">
    <property type="entry name" value="PKS_KR"/>
    <property type="match status" value="1"/>
</dbReference>
<name>A0A7W8FZD4_9GAMM</name>
<dbReference type="Pfam" id="PF00106">
    <property type="entry name" value="adh_short"/>
    <property type="match status" value="1"/>
</dbReference>
<dbReference type="EMBL" id="JACHHP010000001">
    <property type="protein sequence ID" value="MBB5206528.1"/>
    <property type="molecule type" value="Genomic_DNA"/>
</dbReference>
<feature type="domain" description="Ketoreductase" evidence="4">
    <location>
        <begin position="6"/>
        <end position="182"/>
    </location>
</feature>
<dbReference type="InterPro" id="IPR057326">
    <property type="entry name" value="KR_dom"/>
</dbReference>
<dbReference type="Proteomes" id="UP000521199">
    <property type="component" value="Unassembled WGS sequence"/>
</dbReference>
<dbReference type="PANTHER" id="PTHR44196">
    <property type="entry name" value="DEHYDROGENASE/REDUCTASE SDR FAMILY MEMBER 7B"/>
    <property type="match status" value="1"/>
</dbReference>
<keyword evidence="6" id="KW-1185">Reference proteome</keyword>
<dbReference type="PROSITE" id="PS00061">
    <property type="entry name" value="ADH_SHORT"/>
    <property type="match status" value="1"/>
</dbReference>
<reference evidence="5 6" key="1">
    <citation type="submission" date="2020-08" db="EMBL/GenBank/DDBJ databases">
        <title>Genomic Encyclopedia of Type Strains, Phase IV (KMG-IV): sequencing the most valuable type-strain genomes for metagenomic binning, comparative biology and taxonomic classification.</title>
        <authorList>
            <person name="Goeker M."/>
        </authorList>
    </citation>
    <scope>NUCLEOTIDE SEQUENCE [LARGE SCALE GENOMIC DNA]</scope>
    <source>
        <strain evidence="5 6">DSM 24163</strain>
    </source>
</reference>
<organism evidence="5 6">
    <name type="scientific">Chiayiivirga flava</name>
    <dbReference type="NCBI Taxonomy" id="659595"/>
    <lineage>
        <taxon>Bacteria</taxon>
        <taxon>Pseudomonadati</taxon>
        <taxon>Pseudomonadota</taxon>
        <taxon>Gammaproteobacteria</taxon>
        <taxon>Lysobacterales</taxon>
        <taxon>Lysobacteraceae</taxon>
        <taxon>Chiayiivirga</taxon>
    </lineage>
</organism>
<gene>
    <name evidence="5" type="ORF">HNQ52_000044</name>
</gene>
<dbReference type="InterPro" id="IPR020904">
    <property type="entry name" value="Sc_DH/Rdtase_CS"/>
</dbReference>
<evidence type="ECO:0000256" key="1">
    <source>
        <dbReference type="ARBA" id="ARBA00006484"/>
    </source>
</evidence>
<dbReference type="Gene3D" id="3.40.50.720">
    <property type="entry name" value="NAD(P)-binding Rossmann-like Domain"/>
    <property type="match status" value="1"/>
</dbReference>
<dbReference type="AlphaFoldDB" id="A0A7W8FZD4"/>
<evidence type="ECO:0000313" key="5">
    <source>
        <dbReference type="EMBL" id="MBB5206528.1"/>
    </source>
</evidence>
<dbReference type="InterPro" id="IPR002347">
    <property type="entry name" value="SDR_fam"/>
</dbReference>
<dbReference type="SUPFAM" id="SSF51735">
    <property type="entry name" value="NAD(P)-binding Rossmann-fold domains"/>
    <property type="match status" value="1"/>
</dbReference>
<comment type="caution">
    <text evidence="5">The sequence shown here is derived from an EMBL/GenBank/DDBJ whole genome shotgun (WGS) entry which is preliminary data.</text>
</comment>
<dbReference type="PRINTS" id="PR00080">
    <property type="entry name" value="SDRFAMILY"/>
</dbReference>
<protein>
    <submittedName>
        <fullName evidence="5">Short-subunit dehydrogenase</fullName>
    </submittedName>
</protein>
<dbReference type="PRINTS" id="PR00081">
    <property type="entry name" value="GDHRDH"/>
</dbReference>
<dbReference type="GO" id="GO:0016491">
    <property type="term" value="F:oxidoreductase activity"/>
    <property type="evidence" value="ECO:0007669"/>
    <property type="project" value="UniProtKB-KW"/>
</dbReference>
<dbReference type="RefSeq" id="WP_183958597.1">
    <property type="nucleotide sequence ID" value="NZ_JACHHP010000001.1"/>
</dbReference>
<proteinExistence type="inferred from homology"/>
<dbReference type="NCBIfam" id="NF006565">
    <property type="entry name" value="PRK09072.1"/>
    <property type="match status" value="1"/>
</dbReference>
<keyword evidence="2" id="KW-0560">Oxidoreductase</keyword>
<dbReference type="CDD" id="cd05233">
    <property type="entry name" value="SDR_c"/>
    <property type="match status" value="1"/>
</dbReference>